<evidence type="ECO:0000313" key="2">
    <source>
        <dbReference type="Proteomes" id="UP000784294"/>
    </source>
</evidence>
<proteinExistence type="predicted"/>
<dbReference type="GO" id="GO:0006811">
    <property type="term" value="P:monoatomic ion transport"/>
    <property type="evidence" value="ECO:0007669"/>
    <property type="project" value="InterPro"/>
</dbReference>
<reference evidence="1" key="1">
    <citation type="submission" date="2018-11" db="EMBL/GenBank/DDBJ databases">
        <authorList>
            <consortium name="Pathogen Informatics"/>
        </authorList>
    </citation>
    <scope>NUCLEOTIDE SEQUENCE</scope>
</reference>
<dbReference type="AlphaFoldDB" id="A0A3S5A0T3"/>
<keyword evidence="2" id="KW-1185">Reference proteome</keyword>
<dbReference type="Proteomes" id="UP000784294">
    <property type="component" value="Unassembled WGS sequence"/>
</dbReference>
<accession>A0A3S5A0T3</accession>
<comment type="caution">
    <text evidence="1">The sequence shown here is derived from an EMBL/GenBank/DDBJ whole genome shotgun (WGS) entry which is preliminary data.</text>
</comment>
<evidence type="ECO:0000313" key="1">
    <source>
        <dbReference type="EMBL" id="VEL11880.1"/>
    </source>
</evidence>
<dbReference type="InterPro" id="IPR036719">
    <property type="entry name" value="Neuro-gated_channel_TM_sf"/>
</dbReference>
<dbReference type="SUPFAM" id="SSF90112">
    <property type="entry name" value="Neurotransmitter-gated ion-channel transmembrane pore"/>
    <property type="match status" value="1"/>
</dbReference>
<dbReference type="InterPro" id="IPR038050">
    <property type="entry name" value="Neuro_actylchol_rec"/>
</dbReference>
<name>A0A3S5A0T3_9PLAT</name>
<dbReference type="GO" id="GO:0016020">
    <property type="term" value="C:membrane"/>
    <property type="evidence" value="ECO:0007669"/>
    <property type="project" value="InterPro"/>
</dbReference>
<sequence>MLKECSTQDYWVEKRVTILLSLTMLLQTVADRLPRTSDAIPIIGDNWEFLNGAIQLAKCPRSLGSSPTPCQVLVVSARLGDKRKTCRLRRVGCTSAGRSHTGHCCLDVCMVGKYAHFRGMSSHLAPVCRTGLRHICRVVHSFLLVNLIHLISELQAFLESSASHELSNHVLGGAFASAGC</sequence>
<organism evidence="1 2">
    <name type="scientific">Protopolystoma xenopodis</name>
    <dbReference type="NCBI Taxonomy" id="117903"/>
    <lineage>
        <taxon>Eukaryota</taxon>
        <taxon>Metazoa</taxon>
        <taxon>Spiralia</taxon>
        <taxon>Lophotrochozoa</taxon>
        <taxon>Platyhelminthes</taxon>
        <taxon>Monogenea</taxon>
        <taxon>Polyopisthocotylea</taxon>
        <taxon>Polystomatidea</taxon>
        <taxon>Polystomatidae</taxon>
        <taxon>Protopolystoma</taxon>
    </lineage>
</organism>
<dbReference type="Gene3D" id="1.20.58.390">
    <property type="entry name" value="Neurotransmitter-gated ion-channel transmembrane domain"/>
    <property type="match status" value="1"/>
</dbReference>
<gene>
    <name evidence="1" type="ORF">PXEA_LOCUS5320</name>
</gene>
<dbReference type="EMBL" id="CAAALY010013150">
    <property type="protein sequence ID" value="VEL11880.1"/>
    <property type="molecule type" value="Genomic_DNA"/>
</dbReference>
<protein>
    <submittedName>
        <fullName evidence="1">Uncharacterized protein</fullName>
    </submittedName>
</protein>
<dbReference type="OrthoDB" id="8197206at2759"/>